<proteinExistence type="predicted"/>
<organism evidence="1 2">
    <name type="scientific">Nocardia terpenica</name>
    <dbReference type="NCBI Taxonomy" id="455432"/>
    <lineage>
        <taxon>Bacteria</taxon>
        <taxon>Bacillati</taxon>
        <taxon>Actinomycetota</taxon>
        <taxon>Actinomycetes</taxon>
        <taxon>Mycobacteriales</taxon>
        <taxon>Nocardiaceae</taxon>
        <taxon>Nocardia</taxon>
    </lineage>
</organism>
<name>A0A6G9ZEP0_9NOCA</name>
<sequence length="185" mass="19683">MPARVERGVHAAGWRGVALPRTKVSDFLVFPVVEIDAEVWAERIEKGQGPELDRSTLVIWESWTADLGEMPPSPAVSIVGFISTATRPAEALYALDSLAGYGAGLWITTGVRGPTAWTLSEFDVAGVGVVAERAGGCAVLVEGRRGPIATARRLASTRHKEEQLFGWALATGYSPADAVSTTPMH</sequence>
<dbReference type="EMBL" id="CP046173">
    <property type="protein sequence ID" value="QIS23817.1"/>
    <property type="molecule type" value="Genomic_DNA"/>
</dbReference>
<evidence type="ECO:0000313" key="2">
    <source>
        <dbReference type="Proteomes" id="UP000500953"/>
    </source>
</evidence>
<dbReference type="Proteomes" id="UP000500953">
    <property type="component" value="Chromosome"/>
</dbReference>
<reference evidence="1 2" key="1">
    <citation type="journal article" date="2019" name="ACS Chem. Biol.">
        <title>Identification and Mobilization of a Cryptic Antibiotic Biosynthesis Gene Locus from a Human-Pathogenic Nocardia Isolate.</title>
        <authorList>
            <person name="Herisse M."/>
            <person name="Ishida K."/>
            <person name="Porter J.L."/>
            <person name="Howden B."/>
            <person name="Hertweck C."/>
            <person name="Stinear T.P."/>
            <person name="Pidot S.J."/>
        </authorList>
    </citation>
    <scope>NUCLEOTIDE SEQUENCE [LARGE SCALE GENOMIC DNA]</scope>
    <source>
        <strain evidence="1 2">AUSMDU00012715</strain>
    </source>
</reference>
<dbReference type="RefSeq" id="WP_167491129.1">
    <property type="nucleotide sequence ID" value="NZ_CP046173.1"/>
</dbReference>
<dbReference type="AlphaFoldDB" id="A0A6G9ZEP0"/>
<accession>A0A6G9ZEP0</accession>
<protein>
    <submittedName>
        <fullName evidence="1">Uncharacterized protein</fullName>
    </submittedName>
</protein>
<gene>
    <name evidence="1" type="ORF">F6W96_41560</name>
</gene>
<evidence type="ECO:0000313" key="1">
    <source>
        <dbReference type="EMBL" id="QIS23817.1"/>
    </source>
</evidence>